<evidence type="ECO:0000256" key="1">
    <source>
        <dbReference type="SAM" id="MobiDB-lite"/>
    </source>
</evidence>
<feature type="region of interest" description="Disordered" evidence="1">
    <location>
        <begin position="66"/>
        <end position="112"/>
    </location>
</feature>
<proteinExistence type="predicted"/>
<dbReference type="EMBL" id="CP016621">
    <property type="protein sequence ID" value="ANY85402.1"/>
    <property type="molecule type" value="Genomic_DNA"/>
</dbReference>
<keyword evidence="2" id="KW-0614">Plasmid</keyword>
<accession>A0A1B2EZP4</accession>
<organism evidence="2">
    <name type="scientific">Microvirga ossetica</name>
    <dbReference type="NCBI Taxonomy" id="1882682"/>
    <lineage>
        <taxon>Bacteria</taxon>
        <taxon>Pseudomonadati</taxon>
        <taxon>Pseudomonadota</taxon>
        <taxon>Alphaproteobacteria</taxon>
        <taxon>Hyphomicrobiales</taxon>
        <taxon>Methylobacteriaceae</taxon>
        <taxon>Microvirga</taxon>
    </lineage>
</organism>
<dbReference type="AlphaFoldDB" id="A0A1B2EZP4"/>
<sequence>MFEREKEECRPEAEARAMAVFRRRAAKGKFSLLPLDGKEYTLLGKDGRVVARGPIENLARYLDEAERESLPGQAPFEPRKASGKPYTRPSPPAIRSSETATGTVGSGVDHDL</sequence>
<reference evidence="2" key="1">
    <citation type="submission" date="2016-07" db="EMBL/GenBank/DDBJ databases">
        <title>Microvirga ossetica sp. nov. a new species of rhizobia isolated from root nodules of the legume species Vicia alpestris Steven originated from North Ossetia region in the Caucasus.</title>
        <authorList>
            <person name="Safronova V.I."/>
            <person name="Kuznetsova I.G."/>
            <person name="Sazanova A.L."/>
            <person name="Belimov A."/>
            <person name="Andronov E."/>
            <person name="Osledkin Y.S."/>
            <person name="Onishchuk O.P."/>
            <person name="Kurchak O.N."/>
            <person name="Shaposhnikov A.I."/>
            <person name="Willems A."/>
            <person name="Tikhonovich I.A."/>
        </authorList>
    </citation>
    <scope>NUCLEOTIDE SEQUENCE [LARGE SCALE GENOMIC DNA]</scope>
    <source>
        <strain evidence="2">V5/3M</strain>
        <plasmid evidence="2">unnamed5</plasmid>
    </source>
</reference>
<dbReference type="RefSeq" id="WP_099516174.1">
    <property type="nucleotide sequence ID" value="NZ_CP016621.1"/>
</dbReference>
<geneLocation type="plasmid" evidence="2">
    <name>unnamed5</name>
</geneLocation>
<dbReference type="KEGG" id="moc:BB934_45115"/>
<name>A0A1B2EZP4_9HYPH</name>
<evidence type="ECO:0000313" key="2">
    <source>
        <dbReference type="EMBL" id="ANY85402.1"/>
    </source>
</evidence>
<protein>
    <submittedName>
        <fullName evidence="2">Uncharacterized protein</fullName>
    </submittedName>
</protein>
<gene>
    <name evidence="2" type="ORF">BB934_45115</name>
</gene>